<feature type="compositionally biased region" description="Gly residues" evidence="1">
    <location>
        <begin position="199"/>
        <end position="222"/>
    </location>
</feature>
<dbReference type="EMBL" id="FNUC01000004">
    <property type="protein sequence ID" value="SEF13885.1"/>
    <property type="molecule type" value="Genomic_DNA"/>
</dbReference>
<sequence>MFSHDGDGRRPLTADALADWLLSVAADGLRRGPDAVVAGVEALSAAAPARLVDVALVQVLRAQVDRLWASGWLPVDLYEVTRRQATSLALPVVVDAMADAAAQYPLATTHQRWTTQLASAGAEVSWDPGVPYPAGWPDRHGSSRPALVAAAVEWVGLALRLPALQVILPPPGQATAGAADGPARNAGRSTGAGSHTAGRGDGGVGAAGASGAGGAGGAGAGAGATAASGAEGAGGAGGGAGAGSRAAGRGDGGVGATGASGAEGAGGAGGRVGEPGSDQTGGTGGRAGEPGSRHTGGSTGPGGAGDQTSGRRGPSPEKVLGRVRALLAKAESTPYPEEAEALSAKAQELMSRYAIEEALADAVTPERRTAVASARRIWLDAPYLGPKTLLVAEVGSANHCRTVSSEKLGFVTVLGTGIDLDVVEVLSTSLLVQAARAMLATGSQYTHLGTSRTRSFRHSFLLSYATRIGERLRDTAAQTAAAAGTDLVPVFADRTRAVDTLFASLFSTATVRRSFSAGNAAGWGAGRSAADRAVLTTERRAVRHRRPT</sequence>
<evidence type="ECO:0000313" key="3">
    <source>
        <dbReference type="EMBL" id="SEF13885.1"/>
    </source>
</evidence>
<dbReference type="STRING" id="561176.SAMN04488561_4499"/>
<proteinExistence type="predicted"/>
<name>A0A1H5PJG5_9ACTN</name>
<dbReference type="Pfam" id="PF10979">
    <property type="entry name" value="DUF2786"/>
    <property type="match status" value="1"/>
</dbReference>
<evidence type="ECO:0000313" key="4">
    <source>
        <dbReference type="Proteomes" id="UP000181980"/>
    </source>
</evidence>
<dbReference type="Proteomes" id="UP000181980">
    <property type="component" value="Unassembled WGS sequence"/>
</dbReference>
<feature type="compositionally biased region" description="Gly residues" evidence="1">
    <location>
        <begin position="231"/>
        <end position="242"/>
    </location>
</feature>
<dbReference type="AlphaFoldDB" id="A0A1H5PJG5"/>
<organism evidence="3 4">
    <name type="scientific">Jiangella alba</name>
    <dbReference type="NCBI Taxonomy" id="561176"/>
    <lineage>
        <taxon>Bacteria</taxon>
        <taxon>Bacillati</taxon>
        <taxon>Actinomycetota</taxon>
        <taxon>Actinomycetes</taxon>
        <taxon>Jiangellales</taxon>
        <taxon>Jiangellaceae</taxon>
        <taxon>Jiangella</taxon>
    </lineage>
</organism>
<feature type="compositionally biased region" description="Gly residues" evidence="1">
    <location>
        <begin position="249"/>
        <end position="288"/>
    </location>
</feature>
<feature type="region of interest" description="Disordered" evidence="1">
    <location>
        <begin position="174"/>
        <end position="317"/>
    </location>
</feature>
<reference evidence="4" key="1">
    <citation type="submission" date="2016-10" db="EMBL/GenBank/DDBJ databases">
        <authorList>
            <person name="Varghese N."/>
            <person name="Submissions S."/>
        </authorList>
    </citation>
    <scope>NUCLEOTIDE SEQUENCE [LARGE SCALE GENOMIC DNA]</scope>
    <source>
        <strain evidence="4">DSM 45237</strain>
    </source>
</reference>
<evidence type="ECO:0000256" key="1">
    <source>
        <dbReference type="SAM" id="MobiDB-lite"/>
    </source>
</evidence>
<gene>
    <name evidence="3" type="ORF">SAMN04488561_4499</name>
</gene>
<protein>
    <recommendedName>
        <fullName evidence="2">DUF2786 domain-containing protein</fullName>
    </recommendedName>
</protein>
<evidence type="ECO:0000259" key="2">
    <source>
        <dbReference type="Pfam" id="PF10979"/>
    </source>
</evidence>
<accession>A0A1H5PJG5</accession>
<dbReference type="InterPro" id="IPR024498">
    <property type="entry name" value="DUF2786"/>
</dbReference>
<feature type="domain" description="DUF2786" evidence="2">
    <location>
        <begin position="318"/>
        <end position="356"/>
    </location>
</feature>
<keyword evidence="4" id="KW-1185">Reference proteome</keyword>